<evidence type="ECO:0000256" key="3">
    <source>
        <dbReference type="ARBA" id="ARBA00010072"/>
    </source>
</evidence>
<dbReference type="CDD" id="cd06261">
    <property type="entry name" value="TM_PBP2"/>
    <property type="match status" value="1"/>
</dbReference>
<keyword evidence="13" id="KW-1185">Reference proteome</keyword>
<dbReference type="InterPro" id="IPR010065">
    <property type="entry name" value="AA_ABC_transptr_permease_3TM"/>
</dbReference>
<proteinExistence type="inferred from homology"/>
<evidence type="ECO:0000313" key="13">
    <source>
        <dbReference type="Proteomes" id="UP000196878"/>
    </source>
</evidence>
<dbReference type="GO" id="GO:0022857">
    <property type="term" value="F:transmembrane transporter activity"/>
    <property type="evidence" value="ECO:0007669"/>
    <property type="project" value="InterPro"/>
</dbReference>
<dbReference type="PANTHER" id="PTHR30614:SF20">
    <property type="entry name" value="GLUTAMINE TRANSPORT SYSTEM PERMEASE PROTEIN GLNP"/>
    <property type="match status" value="1"/>
</dbReference>
<reference evidence="12 13" key="1">
    <citation type="submission" date="2016-12" db="EMBL/GenBank/DDBJ databases">
        <title>Comparison of Traditional DNA-DNA Hybridization with In Silico Genomic Analysis.</title>
        <authorList>
            <person name="Nicholson A.C."/>
            <person name="Humrighouse B.W."/>
            <person name="Graziano J."/>
            <person name="Lasker B."/>
            <person name="Whitney A.M."/>
            <person name="Mcquiston J.R."/>
        </authorList>
    </citation>
    <scope>NUCLEOTIDE SEQUENCE [LARGE SCALE GENOMIC DNA]</scope>
    <source>
        <strain evidence="12 13">H2240</strain>
    </source>
</reference>
<dbReference type="RefSeq" id="WP_088215478.1">
    <property type="nucleotide sequence ID" value="NZ_NIPW01000015.1"/>
</dbReference>
<evidence type="ECO:0000256" key="1">
    <source>
        <dbReference type="ARBA" id="ARBA00003159"/>
    </source>
</evidence>
<evidence type="ECO:0000256" key="10">
    <source>
        <dbReference type="RuleBase" id="RU363032"/>
    </source>
</evidence>
<feature type="transmembrane region" description="Helical" evidence="10">
    <location>
        <begin position="74"/>
        <end position="96"/>
    </location>
</feature>
<organism evidence="12 13">
    <name type="scientific">Haematobacter genomosp. 1</name>
    <dbReference type="NCBI Taxonomy" id="366618"/>
    <lineage>
        <taxon>Bacteria</taxon>
        <taxon>Pseudomonadati</taxon>
        <taxon>Pseudomonadota</taxon>
        <taxon>Alphaproteobacteria</taxon>
        <taxon>Rhodobacterales</taxon>
        <taxon>Paracoccaceae</taxon>
        <taxon>Haematobacter</taxon>
    </lineage>
</organism>
<keyword evidence="5" id="KW-1003">Cell membrane</keyword>
<evidence type="ECO:0000256" key="5">
    <source>
        <dbReference type="ARBA" id="ARBA00022475"/>
    </source>
</evidence>
<keyword evidence="8 10" id="KW-1133">Transmembrane helix</keyword>
<dbReference type="Proteomes" id="UP000196878">
    <property type="component" value="Unassembled WGS sequence"/>
</dbReference>
<evidence type="ECO:0000259" key="11">
    <source>
        <dbReference type="PROSITE" id="PS50928"/>
    </source>
</evidence>
<keyword evidence="9 10" id="KW-0472">Membrane</keyword>
<evidence type="ECO:0000256" key="7">
    <source>
        <dbReference type="ARBA" id="ARBA00022970"/>
    </source>
</evidence>
<keyword evidence="6 10" id="KW-0812">Transmembrane</keyword>
<feature type="transmembrane region" description="Helical" evidence="10">
    <location>
        <begin position="49"/>
        <end position="67"/>
    </location>
</feature>
<keyword evidence="7" id="KW-0029">Amino-acid transport</keyword>
<evidence type="ECO:0000256" key="8">
    <source>
        <dbReference type="ARBA" id="ARBA00022989"/>
    </source>
</evidence>
<protein>
    <submittedName>
        <fullName evidence="12">ABC transporter permease</fullName>
    </submittedName>
</protein>
<dbReference type="OrthoDB" id="9787841at2"/>
<sequence>MGYAWDFSSVIRYKHVLIEGLLGTLWLAALAVTTAMVVGIVVALCRISATWLLSWPAAAIIAFFRNIPYIVQLFWFFYAVPVIFGVQASPFLAAYASLSLYGGAYFAEIYRAGIRSLDRGQWEGAKAIGLPMGGVMRHVILPQALRRTVPALTTQTIEMVKLTTVASSVAYFDILYAGKLIADQDFRPIEAYTSVAILLIGALLILSWAASRLEARLRRA</sequence>
<feature type="transmembrane region" description="Helical" evidence="10">
    <location>
        <begin position="21"/>
        <end position="43"/>
    </location>
</feature>
<dbReference type="GO" id="GO:0043190">
    <property type="term" value="C:ATP-binding cassette (ABC) transporter complex"/>
    <property type="evidence" value="ECO:0007669"/>
    <property type="project" value="InterPro"/>
</dbReference>
<feature type="domain" description="ABC transmembrane type-1" evidence="11">
    <location>
        <begin position="21"/>
        <end position="210"/>
    </location>
</feature>
<gene>
    <name evidence="12" type="ORF">CDV49_10465</name>
</gene>
<accession>A0A212ABG0</accession>
<comment type="function">
    <text evidence="1">Part of the binding-protein-dependent transport system for glutamine; probably responsible for the translocation of the substrate across the membrane.</text>
</comment>
<dbReference type="InterPro" id="IPR035906">
    <property type="entry name" value="MetI-like_sf"/>
</dbReference>
<comment type="similarity">
    <text evidence="3">Belongs to the binding-protein-dependent transport system permease family. HisMQ subfamily.</text>
</comment>
<dbReference type="InterPro" id="IPR043429">
    <property type="entry name" value="ArtM/GltK/GlnP/TcyL/YhdX-like"/>
</dbReference>
<dbReference type="GO" id="GO:0006865">
    <property type="term" value="P:amino acid transport"/>
    <property type="evidence" value="ECO:0007669"/>
    <property type="project" value="UniProtKB-KW"/>
</dbReference>
<name>A0A212ABG0_9RHOB</name>
<keyword evidence="4 10" id="KW-0813">Transport</keyword>
<comment type="caution">
    <text evidence="12">The sequence shown here is derived from an EMBL/GenBank/DDBJ whole genome shotgun (WGS) entry which is preliminary data.</text>
</comment>
<dbReference type="Gene3D" id="1.10.3720.10">
    <property type="entry name" value="MetI-like"/>
    <property type="match status" value="1"/>
</dbReference>
<dbReference type="SUPFAM" id="SSF161098">
    <property type="entry name" value="MetI-like"/>
    <property type="match status" value="1"/>
</dbReference>
<evidence type="ECO:0000256" key="9">
    <source>
        <dbReference type="ARBA" id="ARBA00023136"/>
    </source>
</evidence>
<evidence type="ECO:0000313" key="12">
    <source>
        <dbReference type="EMBL" id="OWJ77929.1"/>
    </source>
</evidence>
<dbReference type="PANTHER" id="PTHR30614">
    <property type="entry name" value="MEMBRANE COMPONENT OF AMINO ACID ABC TRANSPORTER"/>
    <property type="match status" value="1"/>
</dbReference>
<comment type="subcellular location">
    <subcellularLocation>
        <location evidence="2">Cell inner membrane</location>
        <topology evidence="2">Multi-pass membrane protein</topology>
    </subcellularLocation>
    <subcellularLocation>
        <location evidence="10">Cell membrane</location>
        <topology evidence="10">Multi-pass membrane protein</topology>
    </subcellularLocation>
</comment>
<dbReference type="AlphaFoldDB" id="A0A212ABG0"/>
<dbReference type="EMBL" id="NIPW01000015">
    <property type="protein sequence ID" value="OWJ77929.1"/>
    <property type="molecule type" value="Genomic_DNA"/>
</dbReference>
<dbReference type="InterPro" id="IPR000515">
    <property type="entry name" value="MetI-like"/>
</dbReference>
<dbReference type="PROSITE" id="PS50928">
    <property type="entry name" value="ABC_TM1"/>
    <property type="match status" value="1"/>
</dbReference>
<evidence type="ECO:0000256" key="6">
    <source>
        <dbReference type="ARBA" id="ARBA00022692"/>
    </source>
</evidence>
<feature type="transmembrane region" description="Helical" evidence="10">
    <location>
        <begin position="191"/>
        <end position="210"/>
    </location>
</feature>
<dbReference type="Pfam" id="PF00528">
    <property type="entry name" value="BPD_transp_1"/>
    <property type="match status" value="1"/>
</dbReference>
<dbReference type="NCBIfam" id="TIGR01726">
    <property type="entry name" value="HEQRo_perm_3TM"/>
    <property type="match status" value="1"/>
</dbReference>
<evidence type="ECO:0000256" key="2">
    <source>
        <dbReference type="ARBA" id="ARBA00004429"/>
    </source>
</evidence>
<evidence type="ECO:0000256" key="4">
    <source>
        <dbReference type="ARBA" id="ARBA00022448"/>
    </source>
</evidence>